<proteinExistence type="inferred from homology"/>
<evidence type="ECO:0000256" key="3">
    <source>
        <dbReference type="ARBA" id="ARBA00023136"/>
    </source>
</evidence>
<feature type="domain" description="Penicillin-binding protein dimerisation" evidence="7">
    <location>
        <begin position="165"/>
        <end position="319"/>
    </location>
</feature>
<evidence type="ECO:0000313" key="9">
    <source>
        <dbReference type="Proteomes" id="UP001589707"/>
    </source>
</evidence>
<evidence type="ECO:0000256" key="1">
    <source>
        <dbReference type="ARBA" id="ARBA00004370"/>
    </source>
</evidence>
<dbReference type="EMBL" id="JBHMAU010000133">
    <property type="protein sequence ID" value="MFB9778012.1"/>
    <property type="molecule type" value="Genomic_DNA"/>
</dbReference>
<dbReference type="InterPro" id="IPR012338">
    <property type="entry name" value="Beta-lactam/transpept-like"/>
</dbReference>
<name>A0ABV5X7Q6_9MICO</name>
<dbReference type="Gene3D" id="3.40.710.10">
    <property type="entry name" value="DD-peptidase/beta-lactamase superfamily"/>
    <property type="match status" value="1"/>
</dbReference>
<keyword evidence="5" id="KW-1133">Transmembrane helix</keyword>
<keyword evidence="3 5" id="KW-0472">Membrane</keyword>
<evidence type="ECO:0000259" key="7">
    <source>
        <dbReference type="Pfam" id="PF03717"/>
    </source>
</evidence>
<dbReference type="InterPro" id="IPR005311">
    <property type="entry name" value="PBP_dimer"/>
</dbReference>
<dbReference type="InterPro" id="IPR050515">
    <property type="entry name" value="Beta-lactam/transpept"/>
</dbReference>
<reference evidence="8 9" key="1">
    <citation type="submission" date="2024-09" db="EMBL/GenBank/DDBJ databases">
        <authorList>
            <person name="Sun Q."/>
            <person name="Mori K."/>
        </authorList>
    </citation>
    <scope>NUCLEOTIDE SEQUENCE [LARGE SCALE GENOMIC DNA]</scope>
    <source>
        <strain evidence="8 9">JCM 11683</strain>
    </source>
</reference>
<dbReference type="PANTHER" id="PTHR30627">
    <property type="entry name" value="PEPTIDOGLYCAN D,D-TRANSPEPTIDASE"/>
    <property type="match status" value="1"/>
</dbReference>
<comment type="subcellular location">
    <subcellularLocation>
        <location evidence="1">Membrane</location>
    </subcellularLocation>
</comment>
<feature type="transmembrane region" description="Helical" evidence="5">
    <location>
        <begin position="124"/>
        <end position="143"/>
    </location>
</feature>
<dbReference type="Gene3D" id="3.30.450.330">
    <property type="match status" value="1"/>
</dbReference>
<dbReference type="Pfam" id="PF03717">
    <property type="entry name" value="PBP_dimer"/>
    <property type="match status" value="1"/>
</dbReference>
<dbReference type="Proteomes" id="UP001589707">
    <property type="component" value="Unassembled WGS sequence"/>
</dbReference>
<dbReference type="PANTHER" id="PTHR30627:SF1">
    <property type="entry name" value="PEPTIDOGLYCAN D,D-TRANSPEPTIDASE FTSI"/>
    <property type="match status" value="1"/>
</dbReference>
<feature type="compositionally biased region" description="Basic residues" evidence="4">
    <location>
        <begin position="91"/>
        <end position="107"/>
    </location>
</feature>
<feature type="region of interest" description="Disordered" evidence="4">
    <location>
        <begin position="1"/>
        <end position="111"/>
    </location>
</feature>
<evidence type="ECO:0000256" key="4">
    <source>
        <dbReference type="SAM" id="MobiDB-lite"/>
    </source>
</evidence>
<dbReference type="SUPFAM" id="SSF56601">
    <property type="entry name" value="beta-lactamase/transpeptidase-like"/>
    <property type="match status" value="1"/>
</dbReference>
<protein>
    <submittedName>
        <fullName evidence="8">Peptidoglycan D,D-transpeptidase FtsI family protein</fullName>
    </submittedName>
</protein>
<comment type="similarity">
    <text evidence="2">Belongs to the transpeptidase family.</text>
</comment>
<feature type="compositionally biased region" description="Low complexity" evidence="4">
    <location>
        <begin position="42"/>
        <end position="90"/>
    </location>
</feature>
<feature type="domain" description="Penicillin-binding protein transpeptidase" evidence="6">
    <location>
        <begin position="363"/>
        <end position="667"/>
    </location>
</feature>
<evidence type="ECO:0000259" key="6">
    <source>
        <dbReference type="Pfam" id="PF00905"/>
    </source>
</evidence>
<keyword evidence="9" id="KW-1185">Reference proteome</keyword>
<evidence type="ECO:0000313" key="8">
    <source>
        <dbReference type="EMBL" id="MFB9778012.1"/>
    </source>
</evidence>
<accession>A0ABV5X7Q6</accession>
<gene>
    <name evidence="8" type="ORF">ACFFN1_16665</name>
</gene>
<dbReference type="RefSeq" id="WP_376842027.1">
    <property type="nucleotide sequence ID" value="NZ_JBHMAU010000133.1"/>
</dbReference>
<dbReference type="SUPFAM" id="SSF56519">
    <property type="entry name" value="Penicillin binding protein dimerisation domain"/>
    <property type="match status" value="1"/>
</dbReference>
<sequence length="692" mass="73539">MGKPQQRKTSTCSGTSHRRPAPAQRTGSNRRRSAATGKRTPTAAKRSSATRPSSASSSPRARRGGAATTSTTRRTSAQKQTKTAQAARPTTAKKRQTKPTASTKRHMTATGAVRVADPRKRMKVLAVLAVLLIVVITGKLFYIQGMDPRQLAERALDSRLVTLTLPASRGVILAADGTVLADNAMRYRLVADQQNVGKYKNDEGVVIGAWGAAEELAEELDTDPGLLYPTLHGDRQWSVVADGITSEVWQAIKARDIPGITADEYAIRSYPAGAVGGNLLGFVGSDGQALAGLELQHDDTLRGTDGEQQYERGLSGDIIPLGDSNITPAQNGQGLQLSLDSDVQYYAQQAIADQVKKHEADWGSVTIFDVETGRIIAAAEAPSVDPNNPSKVDAEDRGSRIFSGFFEPGSTSKMITAAALLDTGKATPTDEFVVPDTWTAPNGEKFRDSSNHPDQKLTVAGILMQSSNTGTILSGDKLSLEERYDYFSRFGFGQSSGIDFPASTRGMLHPPDEWDGRTKYTVMFGQGVAATSLQTTAAMATIANGGKKVTPQLITGTVDDSGRVTEIAPAEPERIISEQAADELMRMLEGVVVEGTGQSAQIPGYRAAGKTGTAQAPSEDGGYDGYTASFDGAAPAEDPKIAVSVTLQRPRKGYYGGTAAAPVFSDVAGFTLRHMGVPPSTEEPDLYPGEWK</sequence>
<dbReference type="Gene3D" id="3.90.1310.10">
    <property type="entry name" value="Penicillin-binding protein 2a (Domain 2)"/>
    <property type="match status" value="1"/>
</dbReference>
<dbReference type="Pfam" id="PF00905">
    <property type="entry name" value="Transpeptidase"/>
    <property type="match status" value="1"/>
</dbReference>
<comment type="caution">
    <text evidence="8">The sequence shown here is derived from an EMBL/GenBank/DDBJ whole genome shotgun (WGS) entry which is preliminary data.</text>
</comment>
<dbReference type="InterPro" id="IPR001460">
    <property type="entry name" value="PCN-bd_Tpept"/>
</dbReference>
<keyword evidence="5" id="KW-0812">Transmembrane</keyword>
<evidence type="ECO:0000256" key="5">
    <source>
        <dbReference type="SAM" id="Phobius"/>
    </source>
</evidence>
<dbReference type="InterPro" id="IPR036138">
    <property type="entry name" value="PBP_dimer_sf"/>
</dbReference>
<organism evidence="8 9">
    <name type="scientific">Brevibacterium otitidis</name>
    <dbReference type="NCBI Taxonomy" id="53364"/>
    <lineage>
        <taxon>Bacteria</taxon>
        <taxon>Bacillati</taxon>
        <taxon>Actinomycetota</taxon>
        <taxon>Actinomycetes</taxon>
        <taxon>Micrococcales</taxon>
        <taxon>Brevibacteriaceae</taxon>
        <taxon>Brevibacterium</taxon>
    </lineage>
</organism>
<evidence type="ECO:0000256" key="2">
    <source>
        <dbReference type="ARBA" id="ARBA00007171"/>
    </source>
</evidence>